<gene>
    <name evidence="7" type="ORF">ACAOBT_LOCUS31501</name>
</gene>
<accession>A0A9P0M296</accession>
<dbReference type="EMBL" id="CAKOFQ010007970">
    <property type="protein sequence ID" value="CAH2010402.1"/>
    <property type="molecule type" value="Genomic_DNA"/>
</dbReference>
<evidence type="ECO:0000256" key="6">
    <source>
        <dbReference type="SAM" id="Phobius"/>
    </source>
</evidence>
<dbReference type="OrthoDB" id="6625921at2759"/>
<comment type="subcellular location">
    <subcellularLocation>
        <location evidence="1">Cell membrane</location>
        <topology evidence="1">Multi-pass membrane protein</topology>
    </subcellularLocation>
</comment>
<comment type="caution">
    <text evidence="7">The sequence shown here is derived from an EMBL/GenBank/DDBJ whole genome shotgun (WGS) entry which is preliminary data.</text>
</comment>
<evidence type="ECO:0000313" key="8">
    <source>
        <dbReference type="Proteomes" id="UP001152888"/>
    </source>
</evidence>
<keyword evidence="3 6" id="KW-0812">Transmembrane</keyword>
<keyword evidence="4 6" id="KW-1133">Transmembrane helix</keyword>
<evidence type="ECO:0000256" key="5">
    <source>
        <dbReference type="ARBA" id="ARBA00023136"/>
    </source>
</evidence>
<evidence type="ECO:0000256" key="3">
    <source>
        <dbReference type="ARBA" id="ARBA00022692"/>
    </source>
</evidence>
<evidence type="ECO:0000256" key="1">
    <source>
        <dbReference type="ARBA" id="ARBA00004651"/>
    </source>
</evidence>
<reference evidence="7" key="1">
    <citation type="submission" date="2022-03" db="EMBL/GenBank/DDBJ databases">
        <authorList>
            <person name="Sayadi A."/>
        </authorList>
    </citation>
    <scope>NUCLEOTIDE SEQUENCE</scope>
</reference>
<dbReference type="Pfam" id="PF08395">
    <property type="entry name" value="7tm_7"/>
    <property type="match status" value="1"/>
</dbReference>
<dbReference type="GO" id="GO:0050909">
    <property type="term" value="P:sensory perception of taste"/>
    <property type="evidence" value="ECO:0007669"/>
    <property type="project" value="InterPro"/>
</dbReference>
<sequence length="223" mass="25434">MGEKQNLDLLDDVISRPRKRSVYLEGAAPFYQNKGENPISKIAPASAGLPVHAFQERKNVDSVLHESLKPMLTLMRVLGICPITQSGPTFIVTLQLMIYSVVVFLIVCGYIGYIKWDKVEMVRTAEGRFEEAVIDYLFTIYLVPIVINMLSWYEARKQARVLTNIMAFEKVYFKVTRKRFKRFLGNKPFITTIGLLILATATMTVTHITMVHFKLLQVTILSV</sequence>
<dbReference type="Proteomes" id="UP001152888">
    <property type="component" value="Unassembled WGS sequence"/>
</dbReference>
<feature type="transmembrane region" description="Helical" evidence="6">
    <location>
        <begin position="90"/>
        <end position="113"/>
    </location>
</feature>
<name>A0A9P0M296_ACAOB</name>
<evidence type="ECO:0000313" key="7">
    <source>
        <dbReference type="EMBL" id="CAH2010402.1"/>
    </source>
</evidence>
<evidence type="ECO:0000256" key="2">
    <source>
        <dbReference type="ARBA" id="ARBA00022475"/>
    </source>
</evidence>
<organism evidence="7 8">
    <name type="scientific">Acanthoscelides obtectus</name>
    <name type="common">Bean weevil</name>
    <name type="synonym">Bruchus obtectus</name>
    <dbReference type="NCBI Taxonomy" id="200917"/>
    <lineage>
        <taxon>Eukaryota</taxon>
        <taxon>Metazoa</taxon>
        <taxon>Ecdysozoa</taxon>
        <taxon>Arthropoda</taxon>
        <taxon>Hexapoda</taxon>
        <taxon>Insecta</taxon>
        <taxon>Pterygota</taxon>
        <taxon>Neoptera</taxon>
        <taxon>Endopterygota</taxon>
        <taxon>Coleoptera</taxon>
        <taxon>Polyphaga</taxon>
        <taxon>Cucujiformia</taxon>
        <taxon>Chrysomeloidea</taxon>
        <taxon>Chrysomelidae</taxon>
        <taxon>Bruchinae</taxon>
        <taxon>Bruchini</taxon>
        <taxon>Acanthoscelides</taxon>
    </lineage>
</organism>
<feature type="transmembrane region" description="Helical" evidence="6">
    <location>
        <begin position="189"/>
        <end position="213"/>
    </location>
</feature>
<keyword evidence="2" id="KW-1003">Cell membrane</keyword>
<evidence type="ECO:0000256" key="4">
    <source>
        <dbReference type="ARBA" id="ARBA00022989"/>
    </source>
</evidence>
<proteinExistence type="predicted"/>
<feature type="transmembrane region" description="Helical" evidence="6">
    <location>
        <begin position="133"/>
        <end position="153"/>
    </location>
</feature>
<keyword evidence="8" id="KW-1185">Reference proteome</keyword>
<evidence type="ECO:0008006" key="9">
    <source>
        <dbReference type="Google" id="ProtNLM"/>
    </source>
</evidence>
<dbReference type="InterPro" id="IPR013604">
    <property type="entry name" value="7TM_chemorcpt"/>
</dbReference>
<dbReference type="GO" id="GO:0005886">
    <property type="term" value="C:plasma membrane"/>
    <property type="evidence" value="ECO:0007669"/>
    <property type="project" value="UniProtKB-SubCell"/>
</dbReference>
<keyword evidence="5 6" id="KW-0472">Membrane</keyword>
<dbReference type="AlphaFoldDB" id="A0A9P0M296"/>
<protein>
    <recommendedName>
        <fullName evidence="9">Gustatory receptor</fullName>
    </recommendedName>
</protein>